<dbReference type="InterPro" id="IPR006176">
    <property type="entry name" value="3-OHacyl-CoA_DH_NAD-bd"/>
</dbReference>
<dbReference type="InterPro" id="IPR022694">
    <property type="entry name" value="3-OHacyl-CoA_DH"/>
</dbReference>
<gene>
    <name evidence="8" type="ORF">FB391_0675</name>
</gene>
<dbReference type="EMBL" id="VFPE01000001">
    <property type="protein sequence ID" value="TQM34387.1"/>
    <property type="molecule type" value="Genomic_DNA"/>
</dbReference>
<dbReference type="InterPro" id="IPR006108">
    <property type="entry name" value="3HC_DH_C"/>
</dbReference>
<evidence type="ECO:0000256" key="2">
    <source>
        <dbReference type="ARBA" id="ARBA00009463"/>
    </source>
</evidence>
<comment type="similarity">
    <text evidence="2">Belongs to the 3-hydroxyacyl-CoA dehydrogenase family.</text>
</comment>
<dbReference type="InterPro" id="IPR008927">
    <property type="entry name" value="6-PGluconate_DH-like_C_sf"/>
</dbReference>
<dbReference type="PANTHER" id="PTHR48075:SF5">
    <property type="entry name" value="3-HYDROXYBUTYRYL-COA DEHYDROGENASE"/>
    <property type="match status" value="1"/>
</dbReference>
<dbReference type="InterPro" id="IPR013328">
    <property type="entry name" value="6PGD_dom2"/>
</dbReference>
<dbReference type="GO" id="GO:0006631">
    <property type="term" value="P:fatty acid metabolic process"/>
    <property type="evidence" value="ECO:0007669"/>
    <property type="project" value="InterPro"/>
</dbReference>
<dbReference type="Pfam" id="PF02737">
    <property type="entry name" value="3HCDH_N"/>
    <property type="match status" value="1"/>
</dbReference>
<dbReference type="Gene3D" id="1.10.1040.10">
    <property type="entry name" value="N-(1-d-carboxylethyl)-l-norvaline Dehydrogenase, domain 2"/>
    <property type="match status" value="1"/>
</dbReference>
<feature type="domain" description="3-hydroxyacyl-CoA dehydrogenase NAD binding" evidence="7">
    <location>
        <begin position="65"/>
        <end position="241"/>
    </location>
</feature>
<dbReference type="SUPFAM" id="SSF48179">
    <property type="entry name" value="6-phosphogluconate dehydrogenase C-terminal domain-like"/>
    <property type="match status" value="1"/>
</dbReference>
<dbReference type="InterPro" id="IPR036291">
    <property type="entry name" value="NAD(P)-bd_dom_sf"/>
</dbReference>
<evidence type="ECO:0000259" key="7">
    <source>
        <dbReference type="Pfam" id="PF02737"/>
    </source>
</evidence>
<dbReference type="Pfam" id="PF00725">
    <property type="entry name" value="3HCDH"/>
    <property type="match status" value="1"/>
</dbReference>
<reference evidence="8 9" key="1">
    <citation type="submission" date="2019-06" db="EMBL/GenBank/DDBJ databases">
        <title>Sequencing the genomes of 1000 actinobacteria strains.</title>
        <authorList>
            <person name="Klenk H.-P."/>
        </authorList>
    </citation>
    <scope>NUCLEOTIDE SEQUENCE [LARGE SCALE GENOMIC DNA]</scope>
    <source>
        <strain evidence="8 9">DSM 105492</strain>
    </source>
</reference>
<dbReference type="OrthoDB" id="9771883at2"/>
<dbReference type="SUPFAM" id="SSF51735">
    <property type="entry name" value="NAD(P)-binding Rossmann-fold domains"/>
    <property type="match status" value="1"/>
</dbReference>
<organism evidence="8 9">
    <name type="scientific">Microbacterium kyungheense</name>
    <dbReference type="NCBI Taxonomy" id="1263636"/>
    <lineage>
        <taxon>Bacteria</taxon>
        <taxon>Bacillati</taxon>
        <taxon>Actinomycetota</taxon>
        <taxon>Actinomycetes</taxon>
        <taxon>Micrococcales</taxon>
        <taxon>Microbacteriaceae</taxon>
        <taxon>Microbacterium</taxon>
    </lineage>
</organism>
<feature type="compositionally biased region" description="Basic and acidic residues" evidence="5">
    <location>
        <begin position="28"/>
        <end position="53"/>
    </location>
</feature>
<evidence type="ECO:0000256" key="4">
    <source>
        <dbReference type="PIRSR" id="PIRSR000105-1"/>
    </source>
</evidence>
<comment type="pathway">
    <text evidence="1">Lipid metabolism; butanoate metabolism.</text>
</comment>
<comment type="caution">
    <text evidence="8">The sequence shown here is derived from an EMBL/GenBank/DDBJ whole genome shotgun (WGS) entry which is preliminary data.</text>
</comment>
<evidence type="ECO:0000313" key="9">
    <source>
        <dbReference type="Proteomes" id="UP000320235"/>
    </source>
</evidence>
<evidence type="ECO:0000313" key="8">
    <source>
        <dbReference type="EMBL" id="TQM34387.1"/>
    </source>
</evidence>
<evidence type="ECO:0000259" key="6">
    <source>
        <dbReference type="Pfam" id="PF00725"/>
    </source>
</evidence>
<keyword evidence="9" id="KW-1185">Reference proteome</keyword>
<dbReference type="FunFam" id="3.40.50.720:FF:000009">
    <property type="entry name" value="Fatty oxidation complex, alpha subunit"/>
    <property type="match status" value="1"/>
</dbReference>
<feature type="region of interest" description="Disordered" evidence="5">
    <location>
        <begin position="1"/>
        <end position="64"/>
    </location>
</feature>
<keyword evidence="3" id="KW-0560">Oxidoreductase</keyword>
<accession>A0A543FKJ1</accession>
<evidence type="ECO:0000256" key="5">
    <source>
        <dbReference type="SAM" id="MobiDB-lite"/>
    </source>
</evidence>
<sequence>MKDQQFTDGRGVSSRFARSTGGESTHPAVERPRNEGDETSRVRPENDARDDGALRPGRSTVPERVGVIGGGRMGAGIAHAFALAGARVVVVERDEDAAVAASTRLTESLRRSVERGTTDRSLDALAAAIETATDAAALAGCGLVVEAVPEDRALKTDALARAEAVLAPEAALATNTSSISLSELAAGLARPGRFVGLHFFNPVPASQLVEVVTGTATDPSLVDDARAWVESLGKTAVVVRDSPGFASSRLGVALGLEAIRMLEEGVASAADIDAAMELGYRHPVGPLRTTDLVGLDVRLGIAEELHRELGDRFAPPDLLRRLVADGHLGRKSGRGFYEWSEQ</sequence>
<feature type="site" description="Important for catalytic activity" evidence="4">
    <location>
        <position position="198"/>
    </location>
</feature>
<dbReference type="PIRSF" id="PIRSF000105">
    <property type="entry name" value="HCDH"/>
    <property type="match status" value="1"/>
</dbReference>
<dbReference type="GO" id="GO:0070403">
    <property type="term" value="F:NAD+ binding"/>
    <property type="evidence" value="ECO:0007669"/>
    <property type="project" value="InterPro"/>
</dbReference>
<dbReference type="Gene3D" id="3.40.50.720">
    <property type="entry name" value="NAD(P)-binding Rossmann-like Domain"/>
    <property type="match status" value="1"/>
</dbReference>
<name>A0A543FKJ1_9MICO</name>
<dbReference type="AlphaFoldDB" id="A0A543FKJ1"/>
<evidence type="ECO:0000256" key="3">
    <source>
        <dbReference type="ARBA" id="ARBA00023002"/>
    </source>
</evidence>
<feature type="domain" description="3-hydroxyacyl-CoA dehydrogenase C-terminal" evidence="6">
    <location>
        <begin position="244"/>
        <end position="339"/>
    </location>
</feature>
<evidence type="ECO:0000256" key="1">
    <source>
        <dbReference type="ARBA" id="ARBA00005086"/>
    </source>
</evidence>
<protein>
    <submittedName>
        <fullName evidence="8">3-hydroxybutyryl-CoA dehydrogenase</fullName>
    </submittedName>
</protein>
<dbReference type="PANTHER" id="PTHR48075">
    <property type="entry name" value="3-HYDROXYACYL-COA DEHYDROGENASE FAMILY PROTEIN"/>
    <property type="match status" value="1"/>
</dbReference>
<dbReference type="GO" id="GO:0016616">
    <property type="term" value="F:oxidoreductase activity, acting on the CH-OH group of donors, NAD or NADP as acceptor"/>
    <property type="evidence" value="ECO:0007669"/>
    <property type="project" value="InterPro"/>
</dbReference>
<dbReference type="Proteomes" id="UP000320235">
    <property type="component" value="Unassembled WGS sequence"/>
</dbReference>
<proteinExistence type="inferred from homology"/>